<protein>
    <recommendedName>
        <fullName evidence="1">RNase H type-1 domain-containing protein</fullName>
    </recommendedName>
</protein>
<dbReference type="InterPro" id="IPR053151">
    <property type="entry name" value="RNase_H-like"/>
</dbReference>
<sequence>KRWIPPTGGNAKMNVDAAVSRQGYGSIGVICRDQTGMFIGASTFGFRHIIDPPTLEALAIREALALADDLYLRRIEVASDCKVVVEDLQKDNSASYGAIVHEIIAHSSSFDFCSFRHDFRSSNYEAHNLARHALSLGGGHRVWLGHPGNLPSVPVNIVTN</sequence>
<dbReference type="Gramene" id="AET6Gv20288700.1">
    <property type="protein sequence ID" value="AET6Gv20288700.1"/>
    <property type="gene ID" value="AET6Gv20288700"/>
</dbReference>
<dbReference type="PANTHER" id="PTHR47723">
    <property type="entry name" value="OS05G0353850 PROTEIN"/>
    <property type="match status" value="1"/>
</dbReference>
<evidence type="ECO:0000259" key="1">
    <source>
        <dbReference type="Pfam" id="PF13456"/>
    </source>
</evidence>
<feature type="domain" description="RNase H type-1" evidence="1">
    <location>
        <begin position="14"/>
        <end position="133"/>
    </location>
</feature>
<dbReference type="Gene3D" id="3.30.420.10">
    <property type="entry name" value="Ribonuclease H-like superfamily/Ribonuclease H"/>
    <property type="match status" value="1"/>
</dbReference>
<proteinExistence type="predicted"/>
<dbReference type="InterPro" id="IPR044730">
    <property type="entry name" value="RNase_H-like_dom_plant"/>
</dbReference>
<organism evidence="2 3">
    <name type="scientific">Aegilops tauschii subsp. strangulata</name>
    <name type="common">Goatgrass</name>
    <dbReference type="NCBI Taxonomy" id="200361"/>
    <lineage>
        <taxon>Eukaryota</taxon>
        <taxon>Viridiplantae</taxon>
        <taxon>Streptophyta</taxon>
        <taxon>Embryophyta</taxon>
        <taxon>Tracheophyta</taxon>
        <taxon>Spermatophyta</taxon>
        <taxon>Magnoliopsida</taxon>
        <taxon>Liliopsida</taxon>
        <taxon>Poales</taxon>
        <taxon>Poaceae</taxon>
        <taxon>BOP clade</taxon>
        <taxon>Pooideae</taxon>
        <taxon>Triticodae</taxon>
        <taxon>Triticeae</taxon>
        <taxon>Triticinae</taxon>
        <taxon>Aegilops</taxon>
    </lineage>
</organism>
<dbReference type="InterPro" id="IPR002156">
    <property type="entry name" value="RNaseH_domain"/>
</dbReference>
<dbReference type="AlphaFoldDB" id="A0A453NA43"/>
<reference evidence="2" key="4">
    <citation type="submission" date="2019-03" db="UniProtKB">
        <authorList>
            <consortium name="EnsemblPlants"/>
        </authorList>
    </citation>
    <scope>IDENTIFICATION</scope>
</reference>
<dbReference type="CDD" id="cd06222">
    <property type="entry name" value="RNase_H_like"/>
    <property type="match status" value="1"/>
</dbReference>
<evidence type="ECO:0000313" key="3">
    <source>
        <dbReference type="Proteomes" id="UP000015105"/>
    </source>
</evidence>
<evidence type="ECO:0000313" key="2">
    <source>
        <dbReference type="EnsemblPlants" id="AET6Gv20288700.1"/>
    </source>
</evidence>
<reference evidence="2" key="5">
    <citation type="journal article" date="2021" name="G3 (Bethesda)">
        <title>Aegilops tauschii genome assembly Aet v5.0 features greater sequence contiguity and improved annotation.</title>
        <authorList>
            <person name="Wang L."/>
            <person name="Zhu T."/>
            <person name="Rodriguez J.C."/>
            <person name="Deal K.R."/>
            <person name="Dubcovsky J."/>
            <person name="McGuire P.E."/>
            <person name="Lux T."/>
            <person name="Spannagl M."/>
            <person name="Mayer K.F.X."/>
            <person name="Baldrich P."/>
            <person name="Meyers B.C."/>
            <person name="Huo N."/>
            <person name="Gu Y.Q."/>
            <person name="Zhou H."/>
            <person name="Devos K.M."/>
            <person name="Bennetzen J.L."/>
            <person name="Unver T."/>
            <person name="Budak H."/>
            <person name="Gulick P.J."/>
            <person name="Galiba G."/>
            <person name="Kalapos B."/>
            <person name="Nelson D.R."/>
            <person name="Li P."/>
            <person name="You F.M."/>
            <person name="Luo M.C."/>
            <person name="Dvorak J."/>
        </authorList>
    </citation>
    <scope>NUCLEOTIDE SEQUENCE [LARGE SCALE GENOMIC DNA]</scope>
    <source>
        <strain evidence="2">cv. AL8/78</strain>
    </source>
</reference>
<reference evidence="3" key="1">
    <citation type="journal article" date="2014" name="Science">
        <title>Ancient hybridizations among the ancestral genomes of bread wheat.</title>
        <authorList>
            <consortium name="International Wheat Genome Sequencing Consortium,"/>
            <person name="Marcussen T."/>
            <person name="Sandve S.R."/>
            <person name="Heier L."/>
            <person name="Spannagl M."/>
            <person name="Pfeifer M."/>
            <person name="Jakobsen K.S."/>
            <person name="Wulff B.B."/>
            <person name="Steuernagel B."/>
            <person name="Mayer K.F."/>
            <person name="Olsen O.A."/>
        </authorList>
    </citation>
    <scope>NUCLEOTIDE SEQUENCE [LARGE SCALE GENOMIC DNA]</scope>
    <source>
        <strain evidence="3">cv. AL8/78</strain>
    </source>
</reference>
<name>A0A453NA43_AEGTS</name>
<keyword evidence="3" id="KW-1185">Reference proteome</keyword>
<reference evidence="3" key="2">
    <citation type="journal article" date="2017" name="Nat. Plants">
        <title>The Aegilops tauschii genome reveals multiple impacts of transposons.</title>
        <authorList>
            <person name="Zhao G."/>
            <person name="Zou C."/>
            <person name="Li K."/>
            <person name="Wang K."/>
            <person name="Li T."/>
            <person name="Gao L."/>
            <person name="Zhang X."/>
            <person name="Wang H."/>
            <person name="Yang Z."/>
            <person name="Liu X."/>
            <person name="Jiang W."/>
            <person name="Mao L."/>
            <person name="Kong X."/>
            <person name="Jiao Y."/>
            <person name="Jia J."/>
        </authorList>
    </citation>
    <scope>NUCLEOTIDE SEQUENCE [LARGE SCALE GENOMIC DNA]</scope>
    <source>
        <strain evidence="3">cv. AL8/78</strain>
    </source>
</reference>
<accession>A0A453NA43</accession>
<dbReference type="Pfam" id="PF13456">
    <property type="entry name" value="RVT_3"/>
    <property type="match status" value="1"/>
</dbReference>
<dbReference type="SUPFAM" id="SSF53098">
    <property type="entry name" value="Ribonuclease H-like"/>
    <property type="match status" value="1"/>
</dbReference>
<dbReference type="InterPro" id="IPR012337">
    <property type="entry name" value="RNaseH-like_sf"/>
</dbReference>
<dbReference type="InterPro" id="IPR036397">
    <property type="entry name" value="RNaseH_sf"/>
</dbReference>
<dbReference type="PANTHER" id="PTHR47723:SF24">
    <property type="entry name" value="RNASE H TYPE-1 DOMAIN-CONTAINING PROTEIN"/>
    <property type="match status" value="1"/>
</dbReference>
<dbReference type="EnsemblPlants" id="AET6Gv20288700.1">
    <property type="protein sequence ID" value="AET6Gv20288700.1"/>
    <property type="gene ID" value="AET6Gv20288700"/>
</dbReference>
<dbReference type="GO" id="GO:0004523">
    <property type="term" value="F:RNA-DNA hybrid ribonuclease activity"/>
    <property type="evidence" value="ECO:0007669"/>
    <property type="project" value="InterPro"/>
</dbReference>
<dbReference type="GO" id="GO:0003676">
    <property type="term" value="F:nucleic acid binding"/>
    <property type="evidence" value="ECO:0007669"/>
    <property type="project" value="InterPro"/>
</dbReference>
<dbReference type="Proteomes" id="UP000015105">
    <property type="component" value="Chromosome 6D"/>
</dbReference>
<reference evidence="2" key="3">
    <citation type="journal article" date="2017" name="Nature">
        <title>Genome sequence of the progenitor of the wheat D genome Aegilops tauschii.</title>
        <authorList>
            <person name="Luo M.C."/>
            <person name="Gu Y.Q."/>
            <person name="Puiu D."/>
            <person name="Wang H."/>
            <person name="Twardziok S.O."/>
            <person name="Deal K.R."/>
            <person name="Huo N."/>
            <person name="Zhu T."/>
            <person name="Wang L."/>
            <person name="Wang Y."/>
            <person name="McGuire P.E."/>
            <person name="Liu S."/>
            <person name="Long H."/>
            <person name="Ramasamy R.K."/>
            <person name="Rodriguez J.C."/>
            <person name="Van S.L."/>
            <person name="Yuan L."/>
            <person name="Wang Z."/>
            <person name="Xia Z."/>
            <person name="Xiao L."/>
            <person name="Anderson O.D."/>
            <person name="Ouyang S."/>
            <person name="Liang Y."/>
            <person name="Zimin A.V."/>
            <person name="Pertea G."/>
            <person name="Qi P."/>
            <person name="Bennetzen J.L."/>
            <person name="Dai X."/>
            <person name="Dawson M.W."/>
            <person name="Muller H.G."/>
            <person name="Kugler K."/>
            <person name="Rivarola-Duarte L."/>
            <person name="Spannagl M."/>
            <person name="Mayer K.F.X."/>
            <person name="Lu F.H."/>
            <person name="Bevan M.W."/>
            <person name="Leroy P."/>
            <person name="Li P."/>
            <person name="You F.M."/>
            <person name="Sun Q."/>
            <person name="Liu Z."/>
            <person name="Lyons E."/>
            <person name="Wicker T."/>
            <person name="Salzberg S.L."/>
            <person name="Devos K.M."/>
            <person name="Dvorak J."/>
        </authorList>
    </citation>
    <scope>NUCLEOTIDE SEQUENCE [LARGE SCALE GENOMIC DNA]</scope>
    <source>
        <strain evidence="2">cv. AL8/78</strain>
    </source>
</reference>